<dbReference type="InParanoid" id="D3BMQ4"/>
<keyword evidence="1" id="KW-1133">Transmembrane helix</keyword>
<accession>D3BMQ4</accession>
<evidence type="ECO:0008006" key="4">
    <source>
        <dbReference type="Google" id="ProtNLM"/>
    </source>
</evidence>
<protein>
    <recommendedName>
        <fullName evidence="4">TraB family protein</fullName>
    </recommendedName>
</protein>
<dbReference type="InterPro" id="IPR046345">
    <property type="entry name" value="TraB_PrgY-like"/>
</dbReference>
<keyword evidence="1" id="KW-0472">Membrane</keyword>
<reference evidence="2 3" key="1">
    <citation type="journal article" date="2011" name="Genome Res.">
        <title>Phylogeny-wide analysis of social amoeba genomes highlights ancient origins for complex intercellular communication.</title>
        <authorList>
            <person name="Heidel A.J."/>
            <person name="Lawal H.M."/>
            <person name="Felder M."/>
            <person name="Schilde C."/>
            <person name="Helps N.R."/>
            <person name="Tunggal B."/>
            <person name="Rivero F."/>
            <person name="John U."/>
            <person name="Schleicher M."/>
            <person name="Eichinger L."/>
            <person name="Platzer M."/>
            <person name="Noegel A.A."/>
            <person name="Schaap P."/>
            <person name="Gloeckner G."/>
        </authorList>
    </citation>
    <scope>NUCLEOTIDE SEQUENCE [LARGE SCALE GENOMIC DNA]</scope>
    <source>
        <strain evidence="3">ATCC 26659 / Pp 5 / PN500</strain>
    </source>
</reference>
<dbReference type="PANTHER" id="PTHR21530">
    <property type="entry name" value="PHEROMONE SHUTDOWN PROTEIN"/>
    <property type="match status" value="1"/>
</dbReference>
<dbReference type="STRING" id="670386.D3BMQ4"/>
<dbReference type="Proteomes" id="UP000001396">
    <property type="component" value="Unassembled WGS sequence"/>
</dbReference>
<dbReference type="OMA" id="EAQFGDI"/>
<organism evidence="2 3">
    <name type="scientific">Heterostelium pallidum (strain ATCC 26659 / Pp 5 / PN500)</name>
    <name type="common">Cellular slime mold</name>
    <name type="synonym">Polysphondylium pallidum</name>
    <dbReference type="NCBI Taxonomy" id="670386"/>
    <lineage>
        <taxon>Eukaryota</taxon>
        <taxon>Amoebozoa</taxon>
        <taxon>Evosea</taxon>
        <taxon>Eumycetozoa</taxon>
        <taxon>Dictyostelia</taxon>
        <taxon>Acytosteliales</taxon>
        <taxon>Acytosteliaceae</taxon>
        <taxon>Heterostelium</taxon>
    </lineage>
</organism>
<dbReference type="GeneID" id="31367944"/>
<evidence type="ECO:0000313" key="3">
    <source>
        <dbReference type="Proteomes" id="UP000001396"/>
    </source>
</evidence>
<keyword evidence="1" id="KW-0812">Transmembrane</keyword>
<evidence type="ECO:0000256" key="1">
    <source>
        <dbReference type="SAM" id="Phobius"/>
    </source>
</evidence>
<dbReference type="EMBL" id="ADBJ01000043">
    <property type="protein sequence ID" value="EFA77266.1"/>
    <property type="molecule type" value="Genomic_DNA"/>
</dbReference>
<keyword evidence="3" id="KW-1185">Reference proteome</keyword>
<dbReference type="CDD" id="cd14726">
    <property type="entry name" value="TraB_PrgY-like"/>
    <property type="match status" value="1"/>
</dbReference>
<comment type="caution">
    <text evidence="2">The sequence shown here is derived from an EMBL/GenBank/DDBJ whole genome shotgun (WGS) entry which is preliminary data.</text>
</comment>
<proteinExistence type="predicted"/>
<dbReference type="PANTHER" id="PTHR21530:SF16">
    <property type="entry name" value="TRAB FAMILY PROTEIN"/>
    <property type="match status" value="1"/>
</dbReference>
<dbReference type="InterPro" id="IPR002816">
    <property type="entry name" value="TraB/PrgY/GumN_fam"/>
</dbReference>
<name>D3BMQ4_HETP5</name>
<dbReference type="AlphaFoldDB" id="D3BMQ4"/>
<feature type="transmembrane region" description="Helical" evidence="1">
    <location>
        <begin position="278"/>
        <end position="302"/>
    </location>
</feature>
<dbReference type="RefSeq" id="XP_020429395.1">
    <property type="nucleotide sequence ID" value="XM_020583208.1"/>
</dbReference>
<evidence type="ECO:0000313" key="2">
    <source>
        <dbReference type="EMBL" id="EFA77266.1"/>
    </source>
</evidence>
<gene>
    <name evidence="2" type="ORF">PPL_12477</name>
</gene>
<sequence>MSEKIDNSIKKQIKDSEHIIKVLHNNSKGSTIYLVGCSHISDKSSKAVQDLLDIVKPDTVFLELSEDRKDHLTISDEQVKAELERTPRIRWFSSDLSIFLLSTVATFYHYSSKITKYTSGEEMRTAFKYAKENKCTVVLGDRDQIQSWTKAVNSIDGKSLLKIYKSLCGVAYLVNKSSESEIRQLLIKYKEDLDDLSKGADFDLDFFKDYPTLYKILVNERDRYMASTLRDSPGKTIVGVVGRAHLPGIAKHINDPIEGFKVRTELEETTSPSFISKYGLPLSIVAGLTLPATLALSSFYTIRKRMFPKSNRPSVVVGFLCCIGTELAITDSYISDIFKKLERTSNLE</sequence>
<dbReference type="Pfam" id="PF01963">
    <property type="entry name" value="TraB_PrgY_gumN"/>
    <property type="match status" value="1"/>
</dbReference>